<evidence type="ECO:0000313" key="2">
    <source>
        <dbReference type="Proteomes" id="UP000008281"/>
    </source>
</evidence>
<sequence>MTSKPHRPVEFNFSKLPLLALEQIIDGMHLTEIVNLSLCSKRSKKTVATARTIPKTHMDIDIDRNHFRICVYTAGNKETVSIWTMVDKNADQGDNREFSVDGIEGLIRTNPSSTDTYCEAFNFTSTPQRIAASMAPIISHLLQTLPNCQVKFLNVDFLRLFHFNFETALATVKSAEIVTLTNQFMRYQSKYILTNIRITKIYENRYQNKSPCSSEFPDKLECSDKIECLDASFIRGDFLLRLNCKDVLLRNPRFSVDDVMEFLKKWKNSTGDEMRRIQCIKLELTGVVLAAEHLEELGAVKWDTKKYPTYYRKNEQWINCADGVYIQQSNGLKMVIKPFHRGLYFLVWRE</sequence>
<dbReference type="Pfam" id="PF07735">
    <property type="entry name" value="FBA_2"/>
    <property type="match status" value="1"/>
</dbReference>
<dbReference type="PANTHER" id="PTHR21503:SF8">
    <property type="entry name" value="F-BOX ASSOCIATED DOMAIN-CONTAINING PROTEIN-RELATED"/>
    <property type="match status" value="1"/>
</dbReference>
<accession>E3NCP8</accession>
<keyword evidence="2" id="KW-1185">Reference proteome</keyword>
<dbReference type="EMBL" id="DS268600">
    <property type="protein sequence ID" value="EFO93261.1"/>
    <property type="molecule type" value="Genomic_DNA"/>
</dbReference>
<dbReference type="HOGENOM" id="CLU_052088_0_0_1"/>
<evidence type="ECO:0000313" key="1">
    <source>
        <dbReference type="EMBL" id="EFO93261.1"/>
    </source>
</evidence>
<organism evidence="2">
    <name type="scientific">Caenorhabditis remanei</name>
    <name type="common">Caenorhabditis vulgaris</name>
    <dbReference type="NCBI Taxonomy" id="31234"/>
    <lineage>
        <taxon>Eukaryota</taxon>
        <taxon>Metazoa</taxon>
        <taxon>Ecdysozoa</taxon>
        <taxon>Nematoda</taxon>
        <taxon>Chromadorea</taxon>
        <taxon>Rhabditida</taxon>
        <taxon>Rhabditina</taxon>
        <taxon>Rhabditomorpha</taxon>
        <taxon>Rhabditoidea</taxon>
        <taxon>Rhabditidae</taxon>
        <taxon>Peloderinae</taxon>
        <taxon>Caenorhabditis</taxon>
    </lineage>
</organism>
<dbReference type="PROSITE" id="PS50181">
    <property type="entry name" value="FBOX"/>
    <property type="match status" value="1"/>
</dbReference>
<protein>
    <submittedName>
        <fullName evidence="1">Uncharacterized protein</fullName>
    </submittedName>
</protein>
<dbReference type="eggNOG" id="ENOG502TIQ0">
    <property type="taxonomic scope" value="Eukaryota"/>
</dbReference>
<dbReference type="AlphaFoldDB" id="E3NCP8"/>
<dbReference type="OrthoDB" id="5906327at2759"/>
<gene>
    <name evidence="1" type="ORF">CRE_21547</name>
</gene>
<proteinExistence type="predicted"/>
<dbReference type="OMA" id="WINCADG"/>
<dbReference type="PANTHER" id="PTHR21503">
    <property type="entry name" value="F-BOX-CONTAINING HYPOTHETICAL PROTEIN C.ELEGANS"/>
    <property type="match status" value="1"/>
</dbReference>
<name>E3NCP8_CAERE</name>
<dbReference type="Proteomes" id="UP000008281">
    <property type="component" value="Unassembled WGS sequence"/>
</dbReference>
<dbReference type="InterPro" id="IPR001810">
    <property type="entry name" value="F-box_dom"/>
</dbReference>
<dbReference type="InterPro" id="IPR012885">
    <property type="entry name" value="F-box_Sdz-33"/>
</dbReference>
<reference evidence="1" key="1">
    <citation type="submission" date="2007-07" db="EMBL/GenBank/DDBJ databases">
        <title>PCAP assembly of the Caenorhabditis remanei genome.</title>
        <authorList>
            <consortium name="The Caenorhabditis remanei Sequencing Consortium"/>
            <person name="Wilson R.K."/>
        </authorList>
    </citation>
    <scope>NUCLEOTIDE SEQUENCE [LARGE SCALE GENOMIC DNA]</scope>
    <source>
        <strain evidence="1">PB4641</strain>
    </source>
</reference>
<dbReference type="Pfam" id="PF00646">
    <property type="entry name" value="F-box"/>
    <property type="match status" value="1"/>
</dbReference>